<dbReference type="GO" id="GO:0006955">
    <property type="term" value="P:immune response"/>
    <property type="evidence" value="ECO:0007669"/>
    <property type="project" value="InterPro"/>
</dbReference>
<name>A0AAE0TF50_9BIVA</name>
<comment type="caution">
    <text evidence="7">The sequence shown here is derived from an EMBL/GenBank/DDBJ whole genome shotgun (WGS) entry which is preliminary data.</text>
</comment>
<dbReference type="InterPro" id="IPR006052">
    <property type="entry name" value="TNF_dom"/>
</dbReference>
<dbReference type="GO" id="GO:0005615">
    <property type="term" value="C:extracellular space"/>
    <property type="evidence" value="ECO:0007669"/>
    <property type="project" value="UniProtKB-KW"/>
</dbReference>
<reference evidence="7" key="1">
    <citation type="journal article" date="2021" name="Genome Biol. Evol.">
        <title>A High-Quality Reference Genome for a Parasitic Bivalve with Doubly Uniparental Inheritance (Bivalvia: Unionida).</title>
        <authorList>
            <person name="Smith C.H."/>
        </authorList>
    </citation>
    <scope>NUCLEOTIDE SEQUENCE</scope>
    <source>
        <strain evidence="7">CHS0354</strain>
    </source>
</reference>
<evidence type="ECO:0000256" key="4">
    <source>
        <dbReference type="ARBA" id="ARBA00023136"/>
    </source>
</evidence>
<keyword evidence="8" id="KW-1185">Reference proteome</keyword>
<reference evidence="7" key="3">
    <citation type="submission" date="2023-05" db="EMBL/GenBank/DDBJ databases">
        <authorList>
            <person name="Smith C.H."/>
        </authorList>
    </citation>
    <scope>NUCLEOTIDE SEQUENCE</scope>
    <source>
        <strain evidence="7">CHS0354</strain>
        <tissue evidence="7">Mantle</tissue>
    </source>
</reference>
<accession>A0AAE0TF50</accession>
<feature type="domain" description="THD" evidence="6">
    <location>
        <begin position="138"/>
        <end position="291"/>
    </location>
</feature>
<organism evidence="7 8">
    <name type="scientific">Potamilus streckersoni</name>
    <dbReference type="NCBI Taxonomy" id="2493646"/>
    <lineage>
        <taxon>Eukaryota</taxon>
        <taxon>Metazoa</taxon>
        <taxon>Spiralia</taxon>
        <taxon>Lophotrochozoa</taxon>
        <taxon>Mollusca</taxon>
        <taxon>Bivalvia</taxon>
        <taxon>Autobranchia</taxon>
        <taxon>Heteroconchia</taxon>
        <taxon>Palaeoheterodonta</taxon>
        <taxon>Unionida</taxon>
        <taxon>Unionoidea</taxon>
        <taxon>Unionidae</taxon>
        <taxon>Ambleminae</taxon>
        <taxon>Lampsilini</taxon>
        <taxon>Potamilus</taxon>
    </lineage>
</organism>
<dbReference type="Gene3D" id="2.60.120.40">
    <property type="match status" value="1"/>
</dbReference>
<dbReference type="Pfam" id="PF00229">
    <property type="entry name" value="TNF"/>
    <property type="match status" value="1"/>
</dbReference>
<dbReference type="GO" id="GO:0016020">
    <property type="term" value="C:membrane"/>
    <property type="evidence" value="ECO:0007669"/>
    <property type="project" value="UniProtKB-SubCell"/>
</dbReference>
<dbReference type="AlphaFoldDB" id="A0AAE0TF50"/>
<keyword evidence="5" id="KW-0812">Transmembrane</keyword>
<dbReference type="EMBL" id="JAEAOA010000606">
    <property type="protein sequence ID" value="KAK3609237.1"/>
    <property type="molecule type" value="Genomic_DNA"/>
</dbReference>
<evidence type="ECO:0000256" key="3">
    <source>
        <dbReference type="ARBA" id="ARBA00022514"/>
    </source>
</evidence>
<evidence type="ECO:0000313" key="7">
    <source>
        <dbReference type="EMBL" id="KAK3609237.1"/>
    </source>
</evidence>
<comment type="similarity">
    <text evidence="2">Belongs to the tumor necrosis factor family.</text>
</comment>
<evidence type="ECO:0000313" key="8">
    <source>
        <dbReference type="Proteomes" id="UP001195483"/>
    </source>
</evidence>
<evidence type="ECO:0000256" key="1">
    <source>
        <dbReference type="ARBA" id="ARBA00004370"/>
    </source>
</evidence>
<dbReference type="SUPFAM" id="SSF49842">
    <property type="entry name" value="TNF-like"/>
    <property type="match status" value="1"/>
</dbReference>
<dbReference type="PANTHER" id="PTHR11471:SF13">
    <property type="entry name" value="TNF FAMILY PROFILE DOMAIN-CONTAINING PROTEIN"/>
    <property type="match status" value="1"/>
</dbReference>
<feature type="transmembrane region" description="Helical" evidence="5">
    <location>
        <begin position="21"/>
        <end position="49"/>
    </location>
</feature>
<dbReference type="PROSITE" id="PS50049">
    <property type="entry name" value="THD_2"/>
    <property type="match status" value="1"/>
</dbReference>
<protein>
    <recommendedName>
        <fullName evidence="6">THD domain-containing protein</fullName>
    </recommendedName>
</protein>
<evidence type="ECO:0000259" key="6">
    <source>
        <dbReference type="PROSITE" id="PS50049"/>
    </source>
</evidence>
<sequence>MPQKPHQKLITKVGGISVKRGWLRLFVVELIISVSLSGVLIVISCFFWMQLETQPEQRTQYCMPCLSISLNADEDNKNFGNFSIQQGDYLQCCSAADGVPKLVELSIEKKRRHTIASGFISGVPRSCELFDDQTITQGYAKVVGFTASARGHNIQESYLTILHWNKESILSFIGNDIEYRNGSLVIGRSAYYTVYSQIMFNQSLERDDEDEFKTFVHLIYKHTDHTDPKYDLRLLESSKSLCQPKSTYCTGSSYISSVFFLRKSDEITVRVNSPTRILPSPYGNFFGIYPVS</sequence>
<dbReference type="PANTHER" id="PTHR11471">
    <property type="entry name" value="TUMOR NECROSIS FACTOR FAMILY MEMBER"/>
    <property type="match status" value="1"/>
</dbReference>
<proteinExistence type="inferred from homology"/>
<dbReference type="GO" id="GO:0005164">
    <property type="term" value="F:tumor necrosis factor receptor binding"/>
    <property type="evidence" value="ECO:0007669"/>
    <property type="project" value="InterPro"/>
</dbReference>
<reference evidence="7" key="2">
    <citation type="journal article" date="2021" name="Genome Biol. Evol.">
        <title>Developing a high-quality reference genome for a parasitic bivalve with doubly uniparental inheritance (Bivalvia: Unionida).</title>
        <authorList>
            <person name="Smith C.H."/>
        </authorList>
    </citation>
    <scope>NUCLEOTIDE SEQUENCE</scope>
    <source>
        <strain evidence="7">CHS0354</strain>
        <tissue evidence="7">Mantle</tissue>
    </source>
</reference>
<keyword evidence="5" id="KW-1133">Transmembrane helix</keyword>
<keyword evidence="3" id="KW-0202">Cytokine</keyword>
<evidence type="ECO:0000256" key="2">
    <source>
        <dbReference type="ARBA" id="ARBA00008670"/>
    </source>
</evidence>
<dbReference type="GO" id="GO:0005125">
    <property type="term" value="F:cytokine activity"/>
    <property type="evidence" value="ECO:0007669"/>
    <property type="project" value="UniProtKB-KW"/>
</dbReference>
<dbReference type="Proteomes" id="UP001195483">
    <property type="component" value="Unassembled WGS sequence"/>
</dbReference>
<evidence type="ECO:0000256" key="5">
    <source>
        <dbReference type="SAM" id="Phobius"/>
    </source>
</evidence>
<dbReference type="InterPro" id="IPR008983">
    <property type="entry name" value="Tumour_necrosis_fac-like_dom"/>
</dbReference>
<keyword evidence="4 5" id="KW-0472">Membrane</keyword>
<gene>
    <name evidence="7" type="ORF">CHS0354_009351</name>
</gene>
<dbReference type="SMART" id="SM00207">
    <property type="entry name" value="TNF"/>
    <property type="match status" value="1"/>
</dbReference>
<comment type="subcellular location">
    <subcellularLocation>
        <location evidence="1">Membrane</location>
    </subcellularLocation>
</comment>